<sequence>MPDLEDIYPEQYTYQEYTCPFTISDLSAAPMDECHKEEVVRHYDRLCRIIDEPDQYIRDAYTDKKSAREQLARMTLVIRDFMILHRIAIEQGGEPNDTIETMVVDVVGASLFLPNSRTLAYASRQPRVGEAELEFLMHDLGSVGSFPAAEISPWGSKELPDDVTCSNKIGEDFHPRKNWKRSRSYDDLLYHRSDFVIEDKEKWDAELRGYKFTERKALGLSWTVEPEDS</sequence>
<name>A0A2D3UQE3_9PEZI</name>
<gene>
    <name evidence="1" type="ORF">RCC_03769</name>
</gene>
<dbReference type="AlphaFoldDB" id="A0A2D3UQE3"/>
<dbReference type="EMBL" id="FJUY01000005">
    <property type="protein sequence ID" value="CZT17931.1"/>
    <property type="molecule type" value="Genomic_DNA"/>
</dbReference>
<organism evidence="1 2">
    <name type="scientific">Ramularia collo-cygni</name>
    <dbReference type="NCBI Taxonomy" id="112498"/>
    <lineage>
        <taxon>Eukaryota</taxon>
        <taxon>Fungi</taxon>
        <taxon>Dikarya</taxon>
        <taxon>Ascomycota</taxon>
        <taxon>Pezizomycotina</taxon>
        <taxon>Dothideomycetes</taxon>
        <taxon>Dothideomycetidae</taxon>
        <taxon>Mycosphaerellales</taxon>
        <taxon>Mycosphaerellaceae</taxon>
        <taxon>Ramularia</taxon>
    </lineage>
</organism>
<keyword evidence="2" id="KW-1185">Reference proteome</keyword>
<dbReference type="Proteomes" id="UP000225277">
    <property type="component" value="Unassembled WGS sequence"/>
</dbReference>
<proteinExistence type="predicted"/>
<reference evidence="1 2" key="1">
    <citation type="submission" date="2016-03" db="EMBL/GenBank/DDBJ databases">
        <authorList>
            <person name="Ploux O."/>
        </authorList>
    </citation>
    <scope>NUCLEOTIDE SEQUENCE [LARGE SCALE GENOMIC DNA]</scope>
    <source>
        <strain evidence="1 2">URUG2</strain>
    </source>
</reference>
<protein>
    <submittedName>
        <fullName evidence="1">Uncharacterized protein</fullName>
    </submittedName>
</protein>
<dbReference type="GeneID" id="35598960"/>
<dbReference type="RefSeq" id="XP_023624821.1">
    <property type="nucleotide sequence ID" value="XM_023769053.1"/>
</dbReference>
<evidence type="ECO:0000313" key="2">
    <source>
        <dbReference type="Proteomes" id="UP000225277"/>
    </source>
</evidence>
<evidence type="ECO:0000313" key="1">
    <source>
        <dbReference type="EMBL" id="CZT17931.1"/>
    </source>
</evidence>
<dbReference type="OrthoDB" id="3850906at2759"/>
<accession>A0A2D3UQE3</accession>